<accession>A0ABM8VNJ5</accession>
<dbReference type="EMBL" id="CAJVCE010000016">
    <property type="protein sequence ID" value="CAG7651543.1"/>
    <property type="molecule type" value="Genomic_DNA"/>
</dbReference>
<gene>
    <name evidence="2" type="ORF">PAECIP111802_04990</name>
</gene>
<comment type="caution">
    <text evidence="2">The sequence shown here is derived from an EMBL/GenBank/DDBJ whole genome shotgun (WGS) entry which is preliminary data.</text>
</comment>
<evidence type="ECO:0000313" key="2">
    <source>
        <dbReference type="EMBL" id="CAG7651543.1"/>
    </source>
</evidence>
<keyword evidence="1" id="KW-0812">Transmembrane</keyword>
<dbReference type="Proteomes" id="UP000730618">
    <property type="component" value="Unassembled WGS sequence"/>
</dbReference>
<evidence type="ECO:0000313" key="3">
    <source>
        <dbReference type="Proteomes" id="UP000730618"/>
    </source>
</evidence>
<proteinExistence type="predicted"/>
<evidence type="ECO:0000256" key="1">
    <source>
        <dbReference type="SAM" id="Phobius"/>
    </source>
</evidence>
<organism evidence="2 3">
    <name type="scientific">Paenibacillus allorhizosphaerae</name>
    <dbReference type="NCBI Taxonomy" id="2849866"/>
    <lineage>
        <taxon>Bacteria</taxon>
        <taxon>Bacillati</taxon>
        <taxon>Bacillota</taxon>
        <taxon>Bacilli</taxon>
        <taxon>Bacillales</taxon>
        <taxon>Paenibacillaceae</taxon>
        <taxon>Paenibacillus</taxon>
    </lineage>
</organism>
<keyword evidence="1" id="KW-1133">Transmembrane helix</keyword>
<reference evidence="2 3" key="1">
    <citation type="submission" date="2021-06" db="EMBL/GenBank/DDBJ databases">
        <authorList>
            <person name="Criscuolo A."/>
        </authorList>
    </citation>
    <scope>NUCLEOTIDE SEQUENCE [LARGE SCALE GENOMIC DNA]</scope>
    <source>
        <strain evidence="3">CIP 111802</strain>
    </source>
</reference>
<name>A0ABM8VNJ5_9BACL</name>
<dbReference type="RefSeq" id="WP_218101240.1">
    <property type="nucleotide sequence ID" value="NZ_CAJVCE010000016.1"/>
</dbReference>
<protein>
    <submittedName>
        <fullName evidence="2">Uncharacterized protein</fullName>
    </submittedName>
</protein>
<feature type="transmembrane region" description="Helical" evidence="1">
    <location>
        <begin position="12"/>
        <end position="32"/>
    </location>
</feature>
<keyword evidence="1" id="KW-0472">Membrane</keyword>
<sequence length="55" mass="6357">MSNWVQYLTNPYELFAIVVLLVVTGCLLYWGIKTITNKDTPPTEGKKSRTIRRVK</sequence>
<keyword evidence="3" id="KW-1185">Reference proteome</keyword>